<evidence type="ECO:0000313" key="2">
    <source>
        <dbReference type="Proteomes" id="UP001205861"/>
    </source>
</evidence>
<dbReference type="EMBL" id="JANUGV010000004">
    <property type="protein sequence ID" value="MCS0609760.1"/>
    <property type="molecule type" value="Genomic_DNA"/>
</dbReference>
<dbReference type="Gene3D" id="3.20.20.80">
    <property type="entry name" value="Glycosidases"/>
    <property type="match status" value="1"/>
</dbReference>
<comment type="caution">
    <text evidence="1">The sequence shown here is derived from an EMBL/GenBank/DDBJ whole genome shotgun (WGS) entry which is preliminary data.</text>
</comment>
<keyword evidence="2" id="KW-1185">Reference proteome</keyword>
<dbReference type="SUPFAM" id="SSF51445">
    <property type="entry name" value="(Trans)glycosidases"/>
    <property type="match status" value="1"/>
</dbReference>
<protein>
    <submittedName>
        <fullName evidence="1">B-glycosidase</fullName>
    </submittedName>
</protein>
<reference evidence="1 2" key="1">
    <citation type="submission" date="2022-08" db="EMBL/GenBank/DDBJ databases">
        <title>Reclassification of Massilia species as members of the genera Telluria, Duganella, Pseudoduganella, Mokoshia gen. nov. and Zemynaea gen. nov. using orthogonal and non-orthogonal genome-based approaches.</title>
        <authorList>
            <person name="Bowman J.P."/>
        </authorList>
    </citation>
    <scope>NUCLEOTIDE SEQUENCE [LARGE SCALE GENOMIC DNA]</scope>
    <source>
        <strain evidence="1 2">JCM 31607</strain>
    </source>
</reference>
<sequence>MFKSFFQAGFECATGYNRDGEWIDLIEDTWHHRHVDEDYRRLRAVGIATVRDAIRWPLVDRGGGRFDFSTVRTPVAAALRHGIEVVWDLFHYGYPEGTDPLADDFAERFAAYCGACARYLRRRLPGTLWFTPVNEPSYMAWAAGDAAHFAPHLCGRAGELKVALVAAAIRGIDAIRAEVPDARFVHADPMCRVVPCDASAAAAAAARHFNERGVFEARDMLAGRLRPELGGSPAHLDVVGINYYWNCQWVLGEQGSWLAPDDARRRPFRELALAAWERYGHEIVISETSHWGEHRAGWLDELAGEVEWLLARGVPLRGVCLYPILGMRDWHAPRDWMPMGLWDIDHAGGMGRVLHQPMFKALLRAQRRLRRHLPASRRA</sequence>
<evidence type="ECO:0000313" key="1">
    <source>
        <dbReference type="EMBL" id="MCS0609760.1"/>
    </source>
</evidence>
<gene>
    <name evidence="1" type="ORF">NX773_16455</name>
</gene>
<accession>A0ABT2BMM4</accession>
<dbReference type="RefSeq" id="WP_258857398.1">
    <property type="nucleotide sequence ID" value="NZ_JANUGV010000004.1"/>
</dbReference>
<dbReference type="Proteomes" id="UP001205861">
    <property type="component" value="Unassembled WGS sequence"/>
</dbReference>
<name>A0ABT2BMM4_9BURK</name>
<organism evidence="1 2">
    <name type="scientific">Massilia solisilvae</name>
    <dbReference type="NCBI Taxonomy" id="1811225"/>
    <lineage>
        <taxon>Bacteria</taxon>
        <taxon>Pseudomonadati</taxon>
        <taxon>Pseudomonadota</taxon>
        <taxon>Betaproteobacteria</taxon>
        <taxon>Burkholderiales</taxon>
        <taxon>Oxalobacteraceae</taxon>
        <taxon>Telluria group</taxon>
        <taxon>Massilia</taxon>
    </lineage>
</organism>
<proteinExistence type="predicted"/>
<dbReference type="InterPro" id="IPR017853">
    <property type="entry name" value="GH"/>
</dbReference>